<reference evidence="3" key="1">
    <citation type="submission" date="2020-09" db="EMBL/GenBank/DDBJ databases">
        <title>A novel bacterium of genus Hazenella, isolated from South China Sea.</title>
        <authorList>
            <person name="Huang H."/>
            <person name="Mo K."/>
            <person name="Hu Y."/>
        </authorList>
    </citation>
    <scope>NUCLEOTIDE SEQUENCE</scope>
    <source>
        <strain evidence="3">IB182357</strain>
    </source>
</reference>
<comment type="similarity">
    <text evidence="1">Belongs to the sulfatase family.</text>
</comment>
<dbReference type="InterPro" id="IPR000917">
    <property type="entry name" value="Sulfatase_N"/>
</dbReference>
<dbReference type="PANTHER" id="PTHR42693">
    <property type="entry name" value="ARYLSULFATASE FAMILY MEMBER"/>
    <property type="match status" value="1"/>
</dbReference>
<evidence type="ECO:0000313" key="3">
    <source>
        <dbReference type="EMBL" id="MBD1371568.1"/>
    </source>
</evidence>
<dbReference type="PANTHER" id="PTHR42693:SF33">
    <property type="entry name" value="ARYLSULFATASE"/>
    <property type="match status" value="1"/>
</dbReference>
<organism evidence="3 4">
    <name type="scientific">Polycladospora coralii</name>
    <dbReference type="NCBI Taxonomy" id="2771432"/>
    <lineage>
        <taxon>Bacteria</taxon>
        <taxon>Bacillati</taxon>
        <taxon>Bacillota</taxon>
        <taxon>Bacilli</taxon>
        <taxon>Bacillales</taxon>
        <taxon>Thermoactinomycetaceae</taxon>
        <taxon>Polycladospora</taxon>
    </lineage>
</organism>
<dbReference type="RefSeq" id="WP_191138224.1">
    <property type="nucleotide sequence ID" value="NZ_JACXAG020000001.1"/>
</dbReference>
<evidence type="ECO:0000313" key="4">
    <source>
        <dbReference type="Proteomes" id="UP000661691"/>
    </source>
</evidence>
<evidence type="ECO:0000256" key="1">
    <source>
        <dbReference type="ARBA" id="ARBA00008779"/>
    </source>
</evidence>
<dbReference type="EMBL" id="JACXAH010000005">
    <property type="protein sequence ID" value="MBD1371568.1"/>
    <property type="molecule type" value="Genomic_DNA"/>
</dbReference>
<dbReference type="InterPro" id="IPR050738">
    <property type="entry name" value="Sulfatase"/>
</dbReference>
<gene>
    <name evidence="3" type="ORF">IC620_04255</name>
</gene>
<dbReference type="Proteomes" id="UP000661691">
    <property type="component" value="Unassembled WGS sequence"/>
</dbReference>
<feature type="domain" description="Sulfatase N-terminal" evidence="2">
    <location>
        <begin position="5"/>
        <end position="266"/>
    </location>
</feature>
<dbReference type="Gene3D" id="3.40.720.10">
    <property type="entry name" value="Alkaline Phosphatase, subunit A"/>
    <property type="match status" value="1"/>
</dbReference>
<name>A0A926NDQ5_9BACL</name>
<dbReference type="Gene3D" id="3.30.1120.10">
    <property type="match status" value="1"/>
</dbReference>
<protein>
    <submittedName>
        <fullName evidence="3">Sulfatase-like hydrolase/transferase</fullName>
    </submittedName>
</protein>
<dbReference type="SUPFAM" id="SSF53649">
    <property type="entry name" value="Alkaline phosphatase-like"/>
    <property type="match status" value="1"/>
</dbReference>
<proteinExistence type="inferred from homology"/>
<evidence type="ECO:0000259" key="2">
    <source>
        <dbReference type="Pfam" id="PF00884"/>
    </source>
</evidence>
<keyword evidence="4" id="KW-1185">Reference proteome</keyword>
<dbReference type="GO" id="GO:0004065">
    <property type="term" value="F:arylsulfatase activity"/>
    <property type="evidence" value="ECO:0007669"/>
    <property type="project" value="TreeGrafter"/>
</dbReference>
<keyword evidence="3" id="KW-0378">Hydrolase</keyword>
<accession>A0A926NDQ5</accession>
<dbReference type="InterPro" id="IPR017850">
    <property type="entry name" value="Alkaline_phosphatase_core_sf"/>
</dbReference>
<sequence length="404" mass="47427">MIQSSFVTMMTGKHPYHHGIVNMKPLKIPNKLIPLPLYLQKTGYKTAAVDCNHRITGKYNPWFKRGYDTYLDPSEKKKTHLNLTAQEINQCAIPWIRKHRNEKNTFLFLHYWDPHFPYITEEEFTKWSEQNALPTNNHEEDIPMKVVSREPLYSFIKKYNGDKHSPQKIRQNYDGTVKQVDQAIGELVNTLKETNQYEDTLILLVSDHGESLGEHKIYFDHHGLYDQTLHVPFILSCPAKLPKKKRITEICQHEDIFPTICQLANVKSIPQLGKIDGKSMMSIIEGKQKKFRSFAVSCEANWQLKRSIRTKNWKLIQSLEQDVYGNPKWELYNLQQDPKETKNVVNNHPKIFASLKRTLLKWVQHNLSQYKLRDPLRIGIKVRLHRATVAEEEKVKKRLSELGY</sequence>
<dbReference type="Pfam" id="PF00884">
    <property type="entry name" value="Sulfatase"/>
    <property type="match status" value="1"/>
</dbReference>
<dbReference type="CDD" id="cd16148">
    <property type="entry name" value="sulfatase_like"/>
    <property type="match status" value="1"/>
</dbReference>
<comment type="caution">
    <text evidence="3">The sequence shown here is derived from an EMBL/GenBank/DDBJ whole genome shotgun (WGS) entry which is preliminary data.</text>
</comment>
<dbReference type="AlphaFoldDB" id="A0A926NDQ5"/>